<feature type="non-terminal residue" evidence="8">
    <location>
        <position position="216"/>
    </location>
</feature>
<name>A0A6G0VL20_APHCR</name>
<evidence type="ECO:0000256" key="2">
    <source>
        <dbReference type="ARBA" id="ARBA00016807"/>
    </source>
</evidence>
<dbReference type="OrthoDB" id="6598543at2759"/>
<reference evidence="8 9" key="1">
    <citation type="submission" date="2019-08" db="EMBL/GenBank/DDBJ databases">
        <title>Whole genome of Aphis craccivora.</title>
        <authorList>
            <person name="Voronova N.V."/>
            <person name="Shulinski R.S."/>
            <person name="Bandarenka Y.V."/>
            <person name="Zhorov D.G."/>
            <person name="Warner D."/>
        </authorList>
    </citation>
    <scope>NUCLEOTIDE SEQUENCE [LARGE SCALE GENOMIC DNA]</scope>
    <source>
        <strain evidence="8">180601</strain>
        <tissue evidence="8">Whole Body</tissue>
    </source>
</reference>
<evidence type="ECO:0000256" key="3">
    <source>
        <dbReference type="ARBA" id="ARBA00023015"/>
    </source>
</evidence>
<evidence type="ECO:0000259" key="7">
    <source>
        <dbReference type="Pfam" id="PF13873"/>
    </source>
</evidence>
<dbReference type="Proteomes" id="UP000478052">
    <property type="component" value="Unassembled WGS sequence"/>
</dbReference>
<evidence type="ECO:0000256" key="6">
    <source>
        <dbReference type="SAM" id="Coils"/>
    </source>
</evidence>
<evidence type="ECO:0000256" key="5">
    <source>
        <dbReference type="ARBA" id="ARBA00025466"/>
    </source>
</evidence>
<dbReference type="AlphaFoldDB" id="A0A6G0VL20"/>
<gene>
    <name evidence="8" type="ORF">FWK35_00031586</name>
</gene>
<keyword evidence="9" id="KW-1185">Reference proteome</keyword>
<dbReference type="InterPro" id="IPR028002">
    <property type="entry name" value="Myb_DNA-bind_5"/>
</dbReference>
<comment type="subunit">
    <text evidence="1">Self-associates forming complexes of several hundred monomers.</text>
</comment>
<comment type="function">
    <text evidence="5">Involved in transvection phenomena (= synapsis-dependent gene expression), where the synaptic pairing of chromosomes carrying genes with which zeste interacts influences the expression of these genes. Zeste binds to DNA and stimulates transcription from a nearby promoter.</text>
</comment>
<evidence type="ECO:0000256" key="1">
    <source>
        <dbReference type="ARBA" id="ARBA00011764"/>
    </source>
</evidence>
<evidence type="ECO:0000313" key="8">
    <source>
        <dbReference type="EMBL" id="KAF0697193.1"/>
    </source>
</evidence>
<keyword evidence="4" id="KW-0804">Transcription</keyword>
<keyword evidence="3" id="KW-0805">Transcription regulation</keyword>
<accession>A0A6G0VL20</accession>
<evidence type="ECO:0000256" key="4">
    <source>
        <dbReference type="ARBA" id="ARBA00023163"/>
    </source>
</evidence>
<feature type="coiled-coil region" evidence="6">
    <location>
        <begin position="50"/>
        <end position="77"/>
    </location>
</feature>
<evidence type="ECO:0000313" key="9">
    <source>
        <dbReference type="Proteomes" id="UP000478052"/>
    </source>
</evidence>
<sequence length="216" mass="24161">MLKNNNKRLRCSNFSATERVHWWNWPQNIQTCWNSKISTWLKIQEEFTATTGSTRDVQNLKDKYENLKRKAKKTEADRKRKIFKTGGGTARSTTAPSPTHNVLLDIMGTAAVGLVNIFDGDKTVNTEEEIEIVGINSLEDEFIYSYNDNSVVQHVDHLATAMDNPVAVVSSDTVVHVGHHATVMDNSVAVVTSDTVVEHTGHPEAVVTFDTVQQQH</sequence>
<comment type="caution">
    <text evidence="8">The sequence shown here is derived from an EMBL/GenBank/DDBJ whole genome shotgun (WGS) entry which is preliminary data.</text>
</comment>
<dbReference type="EMBL" id="VUJU01015089">
    <property type="protein sequence ID" value="KAF0697193.1"/>
    <property type="molecule type" value="Genomic_DNA"/>
</dbReference>
<organism evidence="8 9">
    <name type="scientific">Aphis craccivora</name>
    <name type="common">Cowpea aphid</name>
    <dbReference type="NCBI Taxonomy" id="307492"/>
    <lineage>
        <taxon>Eukaryota</taxon>
        <taxon>Metazoa</taxon>
        <taxon>Ecdysozoa</taxon>
        <taxon>Arthropoda</taxon>
        <taxon>Hexapoda</taxon>
        <taxon>Insecta</taxon>
        <taxon>Pterygota</taxon>
        <taxon>Neoptera</taxon>
        <taxon>Paraneoptera</taxon>
        <taxon>Hemiptera</taxon>
        <taxon>Sternorrhyncha</taxon>
        <taxon>Aphidomorpha</taxon>
        <taxon>Aphidoidea</taxon>
        <taxon>Aphididae</taxon>
        <taxon>Aphidini</taxon>
        <taxon>Aphis</taxon>
        <taxon>Aphis</taxon>
    </lineage>
</organism>
<feature type="domain" description="Myb/SANT-like DNA-binding" evidence="7">
    <location>
        <begin position="28"/>
        <end position="74"/>
    </location>
</feature>
<dbReference type="Pfam" id="PF13873">
    <property type="entry name" value="Myb_DNA-bind_5"/>
    <property type="match status" value="1"/>
</dbReference>
<proteinExistence type="predicted"/>
<protein>
    <recommendedName>
        <fullName evidence="2">Regulatory protein zeste</fullName>
    </recommendedName>
</protein>
<keyword evidence="6" id="KW-0175">Coiled coil</keyword>